<gene>
    <name evidence="1" type="ORF">TAT_000046800</name>
    <name evidence="2" type="ORF">TAV_000046400</name>
</gene>
<accession>A0A3B0MXR1</accession>
<proteinExistence type="predicted"/>
<name>A0A3B0MXR1_THEAN</name>
<dbReference type="EMBL" id="UIVS01000001">
    <property type="protein sequence ID" value="SVP89765.1"/>
    <property type="molecule type" value="Genomic_DNA"/>
</dbReference>
<evidence type="ECO:0000313" key="2">
    <source>
        <dbReference type="EMBL" id="SVP89765.1"/>
    </source>
</evidence>
<reference evidence="1" key="1">
    <citation type="submission" date="2018-07" db="EMBL/GenBank/DDBJ databases">
        <authorList>
            <person name="Quirk P.G."/>
            <person name="Krulwich T.A."/>
        </authorList>
    </citation>
    <scope>NUCLEOTIDE SEQUENCE</scope>
    <source>
        <strain evidence="1">Anand</strain>
    </source>
</reference>
<dbReference type="EMBL" id="UIVT01000001">
    <property type="protein sequence ID" value="SVP88609.1"/>
    <property type="molecule type" value="Genomic_DNA"/>
</dbReference>
<organism evidence="1">
    <name type="scientific">Theileria annulata</name>
    <dbReference type="NCBI Taxonomy" id="5874"/>
    <lineage>
        <taxon>Eukaryota</taxon>
        <taxon>Sar</taxon>
        <taxon>Alveolata</taxon>
        <taxon>Apicomplexa</taxon>
        <taxon>Aconoidasida</taxon>
        <taxon>Piroplasmida</taxon>
        <taxon>Theileriidae</taxon>
        <taxon>Theileria</taxon>
    </lineage>
</organism>
<protein>
    <submittedName>
        <fullName evidence="1">Uncharacterized protein</fullName>
    </submittedName>
</protein>
<sequence>MPVLPHSSRPCRLHNFRTKSDTSIADDLDAPGYCKRESRLVLRSAEILPEVLDVSTILRCHEYTEG</sequence>
<evidence type="ECO:0000313" key="1">
    <source>
        <dbReference type="EMBL" id="SVP88609.1"/>
    </source>
</evidence>
<dbReference type="AlphaFoldDB" id="A0A3B0MXR1"/>